<feature type="compositionally biased region" description="Low complexity" evidence="9">
    <location>
        <begin position="79"/>
        <end position="91"/>
    </location>
</feature>
<evidence type="ECO:0000256" key="3">
    <source>
        <dbReference type="ARBA" id="ARBA00022448"/>
    </source>
</evidence>
<feature type="transmembrane region" description="Helical" evidence="10">
    <location>
        <begin position="489"/>
        <end position="508"/>
    </location>
</feature>
<dbReference type="InterPro" id="IPR004648">
    <property type="entry name" value="Oligpept_transpt"/>
</dbReference>
<comment type="subcellular location">
    <subcellularLocation>
        <location evidence="1">Membrane</location>
        <topology evidence="1">Multi-pass membrane protein</topology>
    </subcellularLocation>
</comment>
<evidence type="ECO:0000256" key="4">
    <source>
        <dbReference type="ARBA" id="ARBA00022692"/>
    </source>
</evidence>
<feature type="transmembrane region" description="Helical" evidence="10">
    <location>
        <begin position="717"/>
        <end position="733"/>
    </location>
</feature>
<dbReference type="NCBIfam" id="TIGR00728">
    <property type="entry name" value="OPT_sfam"/>
    <property type="match status" value="1"/>
</dbReference>
<feature type="transmembrane region" description="Helical" evidence="10">
    <location>
        <begin position="745"/>
        <end position="769"/>
    </location>
</feature>
<dbReference type="PANTHER" id="PTHR22601">
    <property type="entry name" value="ISP4 LIKE PROTEIN"/>
    <property type="match status" value="1"/>
</dbReference>
<evidence type="ECO:0000313" key="12">
    <source>
        <dbReference type="Proteomes" id="UP000815677"/>
    </source>
</evidence>
<feature type="transmembrane region" description="Helical" evidence="10">
    <location>
        <begin position="437"/>
        <end position="457"/>
    </location>
</feature>
<name>A0ABQ0L6S7_MYCCL</name>
<feature type="transmembrane region" description="Helical" evidence="10">
    <location>
        <begin position="226"/>
        <end position="244"/>
    </location>
</feature>
<evidence type="ECO:0000256" key="2">
    <source>
        <dbReference type="ARBA" id="ARBA00008807"/>
    </source>
</evidence>
<dbReference type="Pfam" id="PF03169">
    <property type="entry name" value="OPT"/>
    <property type="match status" value="1"/>
</dbReference>
<keyword evidence="7 10" id="KW-1133">Transmembrane helix</keyword>
<evidence type="ECO:0000256" key="5">
    <source>
        <dbReference type="ARBA" id="ARBA00022856"/>
    </source>
</evidence>
<feature type="transmembrane region" description="Helical" evidence="10">
    <location>
        <begin position="121"/>
        <end position="139"/>
    </location>
</feature>
<keyword evidence="3" id="KW-0813">Transport</keyword>
<accession>A0ABQ0L6S7</accession>
<dbReference type="InterPro" id="IPR004813">
    <property type="entry name" value="OPT"/>
</dbReference>
<proteinExistence type="inferred from homology"/>
<dbReference type="Proteomes" id="UP000815677">
    <property type="component" value="Unassembled WGS sequence"/>
</dbReference>
<evidence type="ECO:0000256" key="8">
    <source>
        <dbReference type="ARBA" id="ARBA00023136"/>
    </source>
</evidence>
<reference evidence="11" key="1">
    <citation type="submission" date="2014-09" db="EMBL/GenBank/DDBJ databases">
        <title>Genome sequence of the luminous mushroom Mycena chlorophos for searching fungal bioluminescence genes.</title>
        <authorList>
            <person name="Tanaka Y."/>
            <person name="Kasuga D."/>
            <person name="Oba Y."/>
            <person name="Hase S."/>
            <person name="Sato K."/>
            <person name="Oba Y."/>
            <person name="Sakakibara Y."/>
        </authorList>
    </citation>
    <scope>NUCLEOTIDE SEQUENCE</scope>
</reference>
<evidence type="ECO:0000256" key="9">
    <source>
        <dbReference type="SAM" id="MobiDB-lite"/>
    </source>
</evidence>
<keyword evidence="6" id="KW-0653">Protein transport</keyword>
<feature type="transmembrane region" description="Helical" evidence="10">
    <location>
        <begin position="364"/>
        <end position="384"/>
    </location>
</feature>
<organism evidence="11 12">
    <name type="scientific">Mycena chlorophos</name>
    <name type="common">Agaric fungus</name>
    <name type="synonym">Agaricus chlorophos</name>
    <dbReference type="NCBI Taxonomy" id="658473"/>
    <lineage>
        <taxon>Eukaryota</taxon>
        <taxon>Fungi</taxon>
        <taxon>Dikarya</taxon>
        <taxon>Basidiomycota</taxon>
        <taxon>Agaricomycotina</taxon>
        <taxon>Agaricomycetes</taxon>
        <taxon>Agaricomycetidae</taxon>
        <taxon>Agaricales</taxon>
        <taxon>Marasmiineae</taxon>
        <taxon>Mycenaceae</taxon>
        <taxon>Mycena</taxon>
    </lineage>
</organism>
<feature type="transmembrane region" description="Helical" evidence="10">
    <location>
        <begin position="329"/>
        <end position="352"/>
    </location>
</feature>
<keyword evidence="8 10" id="KW-0472">Membrane</keyword>
<evidence type="ECO:0000256" key="1">
    <source>
        <dbReference type="ARBA" id="ARBA00004141"/>
    </source>
</evidence>
<feature type="transmembrane region" description="Helical" evidence="10">
    <location>
        <begin position="598"/>
        <end position="617"/>
    </location>
</feature>
<feature type="transmembrane region" description="Helical" evidence="10">
    <location>
        <begin position="514"/>
        <end position="536"/>
    </location>
</feature>
<feature type="transmembrane region" description="Helical" evidence="10">
    <location>
        <begin position="670"/>
        <end position="688"/>
    </location>
</feature>
<feature type="transmembrane region" description="Helical" evidence="10">
    <location>
        <begin position="289"/>
        <end position="309"/>
    </location>
</feature>
<dbReference type="EMBL" id="DF842145">
    <property type="protein sequence ID" value="GAT46149.1"/>
    <property type="molecule type" value="Genomic_DNA"/>
</dbReference>
<keyword evidence="4 10" id="KW-0812">Transmembrane</keyword>
<feature type="region of interest" description="Disordered" evidence="9">
    <location>
        <begin position="74"/>
        <end position="98"/>
    </location>
</feature>
<sequence length="808" mass="89850">MDSPNPYAKTTAVNQLVLPSTMRRRVPTLDVPQDVDDHFIMEHLNDPNLDLENPNGRFADKELPDNRQDLELGLSTNATETSYASSRSSTSDFDDESPYPEVRLAVSKTDDPHMPVNTFRMWFLGIFFSVLLAGLNQIFEYRDPSVFITGLVGNIVSLAAGKLLEWCLPTKRFKLPFGYEWCMNPCPFNVKEHVCIGIMISGAYNGAIATDVLATQRQFFGQHLSGIYQLLLILGTQTFGFALGGLLRQFVVWPASMIWPSALVNSAMFNTLHSTWGKRDRGHMTRLRFFSYACLGSFAWYWVPGYLFTGLSMFTWVCWVSPNNLVVNSLFGGSSGLGMSVVTLDWSMITLLGSPLTSPWWSSMNVIASFVFCFWIITPVIYFTNTFSTSFLPLSSFQVFDNTGAPYNISATIVDGVFNQTAYEAYSPVFLTSSMCVGYFVAFAFFTSLFTHTIIWYGRDIVRRTHSNLKLERDVHARLMSVYPEAPQWWFAVFGAISILFIFIAIDLSPDAGLPVWAAILAILVATSVSLPLAIISAKTNQTVGLNVVEEFLGGLVVPDRPVANMIFKTICLAGTQQAIAYSGDLKLGHYQKIPPRLTFAIQTVSVVITCFVVTGVNSYMLSNVPDICTGNAPDGFVCPSTHVFADAALIWGGIGPRALFGRGSIYRNLLWGFPIGLLAPIPFWLLARRYPLSNWRYVNIPLFCGGVAAIPAAAPYNYAAWGLTAFIFAYYIRRTHFRWWMRYVYILSAALDSGLALSTVVMFFVVVFPKGGFTLNWIGNTVWQNTADSLGLPLLTPQNGTFGPSSW</sequence>
<feature type="transmembrane region" description="Helical" evidence="10">
    <location>
        <begin position="145"/>
        <end position="164"/>
    </location>
</feature>
<evidence type="ECO:0000313" key="11">
    <source>
        <dbReference type="EMBL" id="GAT46149.1"/>
    </source>
</evidence>
<gene>
    <name evidence="11" type="ORF">MCHLO_03687</name>
</gene>
<comment type="similarity">
    <text evidence="2">Belongs to the oligopeptide OPT transporter family.</text>
</comment>
<keyword evidence="5" id="KW-0571">Peptide transport</keyword>
<protein>
    <submittedName>
        <fullName evidence="11">OPT oligopeptide transporter</fullName>
    </submittedName>
</protein>
<evidence type="ECO:0000256" key="7">
    <source>
        <dbReference type="ARBA" id="ARBA00022989"/>
    </source>
</evidence>
<keyword evidence="12" id="KW-1185">Reference proteome</keyword>
<evidence type="ECO:0000256" key="10">
    <source>
        <dbReference type="SAM" id="Phobius"/>
    </source>
</evidence>
<evidence type="ECO:0000256" key="6">
    <source>
        <dbReference type="ARBA" id="ARBA00022927"/>
    </source>
</evidence>
<dbReference type="NCBIfam" id="TIGR00727">
    <property type="entry name" value="ISP4_OPT"/>
    <property type="match status" value="1"/>
</dbReference>